<dbReference type="GO" id="GO:0009360">
    <property type="term" value="C:DNA polymerase III complex"/>
    <property type="evidence" value="ECO:0007669"/>
    <property type="project" value="InterPro"/>
</dbReference>
<dbReference type="PANTHER" id="PTHR30478">
    <property type="entry name" value="DNA POLYMERASE III SUBUNIT BETA"/>
    <property type="match status" value="1"/>
</dbReference>
<dbReference type="GO" id="GO:0008408">
    <property type="term" value="F:3'-5' exonuclease activity"/>
    <property type="evidence" value="ECO:0007669"/>
    <property type="project" value="InterPro"/>
</dbReference>
<dbReference type="Pfam" id="PF00712">
    <property type="entry name" value="DNA_pol3_beta"/>
    <property type="match status" value="1"/>
</dbReference>
<protein>
    <submittedName>
        <fullName evidence="12">Unannotated protein</fullName>
    </submittedName>
</protein>
<name>A0A6J6JN04_9ZZZZ</name>
<feature type="domain" description="DNA polymerase III beta sliding clamp C-terminal" evidence="11">
    <location>
        <begin position="247"/>
        <end position="347"/>
    </location>
</feature>
<dbReference type="GO" id="GO:0005737">
    <property type="term" value="C:cytoplasm"/>
    <property type="evidence" value="ECO:0007669"/>
    <property type="project" value="UniProtKB-SubCell"/>
</dbReference>
<dbReference type="AlphaFoldDB" id="A0A6J6JN04"/>
<comment type="subcellular location">
    <subcellularLocation>
        <location evidence="1">Cytoplasm</location>
    </subcellularLocation>
</comment>
<dbReference type="InterPro" id="IPR022637">
    <property type="entry name" value="DNA_polIII_beta_cen"/>
</dbReference>
<evidence type="ECO:0000256" key="4">
    <source>
        <dbReference type="ARBA" id="ARBA00022679"/>
    </source>
</evidence>
<dbReference type="InterPro" id="IPR001001">
    <property type="entry name" value="DNA_polIII_beta"/>
</dbReference>
<organism evidence="12">
    <name type="scientific">freshwater metagenome</name>
    <dbReference type="NCBI Taxonomy" id="449393"/>
    <lineage>
        <taxon>unclassified sequences</taxon>
        <taxon>metagenomes</taxon>
        <taxon>ecological metagenomes</taxon>
    </lineage>
</organism>
<dbReference type="Pfam" id="PF02767">
    <property type="entry name" value="DNA_pol3_beta_2"/>
    <property type="match status" value="1"/>
</dbReference>
<evidence type="ECO:0000259" key="10">
    <source>
        <dbReference type="Pfam" id="PF02767"/>
    </source>
</evidence>
<dbReference type="GO" id="GO:0003887">
    <property type="term" value="F:DNA-directed DNA polymerase activity"/>
    <property type="evidence" value="ECO:0007669"/>
    <property type="project" value="UniProtKB-KW"/>
</dbReference>
<dbReference type="NCBIfam" id="TIGR00663">
    <property type="entry name" value="dnan"/>
    <property type="match status" value="1"/>
</dbReference>
<dbReference type="Gene3D" id="3.10.150.10">
    <property type="entry name" value="DNA Polymerase III, subunit A, domain 2"/>
    <property type="match status" value="3"/>
</dbReference>
<gene>
    <name evidence="12" type="ORF">UFOPK2032_01049</name>
</gene>
<keyword evidence="8" id="KW-0238">DNA-binding</keyword>
<dbReference type="PANTHER" id="PTHR30478:SF0">
    <property type="entry name" value="BETA SLIDING CLAMP"/>
    <property type="match status" value="1"/>
</dbReference>
<dbReference type="PIRSF" id="PIRSF000804">
    <property type="entry name" value="DNA_pol_III_b"/>
    <property type="match status" value="1"/>
</dbReference>
<dbReference type="InterPro" id="IPR022634">
    <property type="entry name" value="DNA_polIII_beta_N"/>
</dbReference>
<evidence type="ECO:0000313" key="12">
    <source>
        <dbReference type="EMBL" id="CAB4637724.1"/>
    </source>
</evidence>
<evidence type="ECO:0000256" key="2">
    <source>
        <dbReference type="ARBA" id="ARBA00010752"/>
    </source>
</evidence>
<sequence length="380" mass="41016">MKFQVNKDVLNEAVSFAVRLLPQRTTLPILSGILIEADANALRLSVFDYDTSAQVEIAAKVEQSGRVLVSGRLMAEIVNKLPNAAVDFSTDGSKVKVNCGSAKFSLLTMPIDEYPTLPEIPATSGKVSGEDFAAAISQIAVAASREDVTPVLTTVLLETTKDSISLVATDRYRVAVQDVEWKSAGSSSDATALIPAKTLQEIAKTFSNQGEISISINPADEKDLIAFKANNRSVTSRLIKGNFPAVKTLFPEKIENFAILNTQDLLDSSKRVSLVLERESPIKFNFGSLELNLEATGGETAQASESINCQLTGSDVVVSLKPQFLIDGLAGVKTEFVKIGFTNSDNPNRPSPVLITNHSTKEKETSDSYMYLLQPNLLGR</sequence>
<dbReference type="SUPFAM" id="SSF55979">
    <property type="entry name" value="DNA clamp"/>
    <property type="match status" value="3"/>
</dbReference>
<dbReference type="GO" id="GO:0006271">
    <property type="term" value="P:DNA strand elongation involved in DNA replication"/>
    <property type="evidence" value="ECO:0007669"/>
    <property type="project" value="TreeGrafter"/>
</dbReference>
<dbReference type="CDD" id="cd00140">
    <property type="entry name" value="beta_clamp"/>
    <property type="match status" value="1"/>
</dbReference>
<evidence type="ECO:0000256" key="3">
    <source>
        <dbReference type="ARBA" id="ARBA00022490"/>
    </source>
</evidence>
<dbReference type="InterPro" id="IPR022635">
    <property type="entry name" value="DNA_polIII_beta_C"/>
</dbReference>
<keyword evidence="6" id="KW-0235">DNA replication</keyword>
<evidence type="ECO:0000259" key="11">
    <source>
        <dbReference type="Pfam" id="PF02768"/>
    </source>
</evidence>
<evidence type="ECO:0000259" key="9">
    <source>
        <dbReference type="Pfam" id="PF00712"/>
    </source>
</evidence>
<keyword evidence="3" id="KW-0963">Cytoplasm</keyword>
<dbReference type="Pfam" id="PF02768">
    <property type="entry name" value="DNA_pol3_beta_3"/>
    <property type="match status" value="1"/>
</dbReference>
<evidence type="ECO:0000256" key="6">
    <source>
        <dbReference type="ARBA" id="ARBA00022705"/>
    </source>
</evidence>
<dbReference type="GO" id="GO:0003677">
    <property type="term" value="F:DNA binding"/>
    <property type="evidence" value="ECO:0007669"/>
    <property type="project" value="UniProtKB-KW"/>
</dbReference>
<evidence type="ECO:0000256" key="1">
    <source>
        <dbReference type="ARBA" id="ARBA00004496"/>
    </source>
</evidence>
<dbReference type="EMBL" id="CAEZVM010000054">
    <property type="protein sequence ID" value="CAB4637724.1"/>
    <property type="molecule type" value="Genomic_DNA"/>
</dbReference>
<keyword evidence="7" id="KW-0239">DNA-directed DNA polymerase</keyword>
<keyword evidence="4" id="KW-0808">Transferase</keyword>
<keyword evidence="5" id="KW-0548">Nucleotidyltransferase</keyword>
<evidence type="ECO:0000256" key="7">
    <source>
        <dbReference type="ARBA" id="ARBA00022932"/>
    </source>
</evidence>
<evidence type="ECO:0000256" key="8">
    <source>
        <dbReference type="ARBA" id="ARBA00023125"/>
    </source>
</evidence>
<comment type="similarity">
    <text evidence="2">Belongs to the beta sliding clamp family.</text>
</comment>
<dbReference type="InterPro" id="IPR046938">
    <property type="entry name" value="DNA_clamp_sf"/>
</dbReference>
<feature type="domain" description="DNA polymerase III beta sliding clamp N-terminal" evidence="9">
    <location>
        <begin position="1"/>
        <end position="118"/>
    </location>
</feature>
<accession>A0A6J6JN04</accession>
<proteinExistence type="inferred from homology"/>
<evidence type="ECO:0000256" key="5">
    <source>
        <dbReference type="ARBA" id="ARBA00022695"/>
    </source>
</evidence>
<reference evidence="12" key="1">
    <citation type="submission" date="2020-05" db="EMBL/GenBank/DDBJ databases">
        <authorList>
            <person name="Chiriac C."/>
            <person name="Salcher M."/>
            <person name="Ghai R."/>
            <person name="Kavagutti S V."/>
        </authorList>
    </citation>
    <scope>NUCLEOTIDE SEQUENCE</scope>
</reference>
<feature type="domain" description="DNA polymerase III beta sliding clamp central" evidence="10">
    <location>
        <begin position="127"/>
        <end position="244"/>
    </location>
</feature>
<dbReference type="SMART" id="SM00480">
    <property type="entry name" value="POL3Bc"/>
    <property type="match status" value="1"/>
</dbReference>